<feature type="region of interest" description="Disordered" evidence="1">
    <location>
        <begin position="282"/>
        <end position="303"/>
    </location>
</feature>
<gene>
    <name evidence="2" type="ORF">MERR_LOCUS21903</name>
</gene>
<dbReference type="AlphaFoldDB" id="A0A6D2JBJ5"/>
<organism evidence="2 3">
    <name type="scientific">Microthlaspi erraticum</name>
    <dbReference type="NCBI Taxonomy" id="1685480"/>
    <lineage>
        <taxon>Eukaryota</taxon>
        <taxon>Viridiplantae</taxon>
        <taxon>Streptophyta</taxon>
        <taxon>Embryophyta</taxon>
        <taxon>Tracheophyta</taxon>
        <taxon>Spermatophyta</taxon>
        <taxon>Magnoliopsida</taxon>
        <taxon>eudicotyledons</taxon>
        <taxon>Gunneridae</taxon>
        <taxon>Pentapetalae</taxon>
        <taxon>rosids</taxon>
        <taxon>malvids</taxon>
        <taxon>Brassicales</taxon>
        <taxon>Brassicaceae</taxon>
        <taxon>Coluteocarpeae</taxon>
        <taxon>Microthlaspi</taxon>
    </lineage>
</organism>
<dbReference type="NCBIfam" id="TIGR01572">
    <property type="entry name" value="A_thl_para_3677"/>
    <property type="match status" value="1"/>
</dbReference>
<name>A0A6D2JBJ5_9BRAS</name>
<evidence type="ECO:0000313" key="3">
    <source>
        <dbReference type="Proteomes" id="UP000467841"/>
    </source>
</evidence>
<dbReference type="Pfam" id="PF04776">
    <property type="entry name" value="protein_MS5"/>
    <property type="match status" value="1"/>
</dbReference>
<feature type="compositionally biased region" description="Basic and acidic residues" evidence="1">
    <location>
        <begin position="282"/>
        <end position="293"/>
    </location>
</feature>
<keyword evidence="3" id="KW-1185">Reference proteome</keyword>
<reference evidence="2" key="1">
    <citation type="submission" date="2020-01" db="EMBL/GenBank/DDBJ databases">
        <authorList>
            <person name="Mishra B."/>
        </authorList>
    </citation>
    <scope>NUCLEOTIDE SEQUENCE [LARGE SCALE GENOMIC DNA]</scope>
</reference>
<proteinExistence type="predicted"/>
<dbReference type="EMBL" id="CACVBM020001151">
    <property type="protein sequence ID" value="CAA7034668.1"/>
    <property type="molecule type" value="Genomic_DNA"/>
</dbReference>
<comment type="caution">
    <text evidence="2">The sequence shown here is derived from an EMBL/GenBank/DDBJ whole genome shotgun (WGS) entry which is preliminary data.</text>
</comment>
<dbReference type="InterPro" id="IPR006462">
    <property type="entry name" value="MS5"/>
</dbReference>
<dbReference type="Proteomes" id="UP000467841">
    <property type="component" value="Unassembled WGS sequence"/>
</dbReference>
<sequence length="326" mass="36899">MSLKIEDMEKFMKGQMEYWRQVDESEGFDLESVSVPQGTTGLLPFDCERVKDHQPLLVRLYARLGLHRYNISKGTNFVFRHLKKYNQSMACLSSYYITLVACDPATPTSLVTFQVGVGEKAYGRLYVMCFCARLQGPPKKPFTALDVGAAVVDGGGLPLWPSDFSDRTRFHILEESELQNNDWVRLYLELALCANDRGISDDSVLSQLHILKVAIGLAEYWAQRVTKHSTFVYITFKGLARARVGELGEHVERKVIVRRIIDMDSGCLTLQGGFGFSIGEEAHEQRPMSRPEGEWPLTGPPTWLSEDVPPIQKSDLEGIRFLDWSK</sequence>
<dbReference type="OrthoDB" id="1023063at2759"/>
<protein>
    <submittedName>
        <fullName evidence="2">Uncharacterized protein</fullName>
    </submittedName>
</protein>
<accession>A0A6D2JBJ5</accession>
<dbReference type="PANTHER" id="PTHR31260">
    <property type="entry name" value="CYSTATIN/MONELLIN SUPERFAMILY PROTEIN"/>
    <property type="match status" value="1"/>
</dbReference>
<evidence type="ECO:0000256" key="1">
    <source>
        <dbReference type="SAM" id="MobiDB-lite"/>
    </source>
</evidence>
<evidence type="ECO:0000313" key="2">
    <source>
        <dbReference type="EMBL" id="CAA7034668.1"/>
    </source>
</evidence>
<dbReference type="PANTHER" id="PTHR31260:SF35">
    <property type="entry name" value="MALECTIN-LIKE DOMAIN-CONTAINING PROTEIN"/>
    <property type="match status" value="1"/>
</dbReference>